<keyword evidence="5" id="KW-1133">Transmembrane helix</keyword>
<proteinExistence type="predicted"/>
<keyword evidence="5" id="KW-0472">Membrane</keyword>
<evidence type="ECO:0000256" key="4">
    <source>
        <dbReference type="SAM" id="MobiDB-lite"/>
    </source>
</evidence>
<reference evidence="7 8" key="1">
    <citation type="submission" date="2018-08" db="EMBL/GenBank/DDBJ databases">
        <title>Aphanomyces genome sequencing and annotation.</title>
        <authorList>
            <person name="Minardi D."/>
            <person name="Oidtmann B."/>
            <person name="Van Der Giezen M."/>
            <person name="Studholme D.J."/>
        </authorList>
    </citation>
    <scope>NUCLEOTIDE SEQUENCE [LARGE SCALE GENOMIC DNA]</scope>
    <source>
        <strain evidence="7 8">197901</strain>
    </source>
</reference>
<dbReference type="InterPro" id="IPR002110">
    <property type="entry name" value="Ankyrin_rpt"/>
</dbReference>
<evidence type="ECO:0000256" key="5">
    <source>
        <dbReference type="SAM" id="Phobius"/>
    </source>
</evidence>
<organism evidence="7 8">
    <name type="scientific">Aphanomyces astaci</name>
    <name type="common">Crayfish plague agent</name>
    <dbReference type="NCBI Taxonomy" id="112090"/>
    <lineage>
        <taxon>Eukaryota</taxon>
        <taxon>Sar</taxon>
        <taxon>Stramenopiles</taxon>
        <taxon>Oomycota</taxon>
        <taxon>Saprolegniomycetes</taxon>
        <taxon>Saprolegniales</taxon>
        <taxon>Verrucalvaceae</taxon>
        <taxon>Aphanomyces</taxon>
    </lineage>
</organism>
<dbReference type="Gene3D" id="1.25.40.20">
    <property type="entry name" value="Ankyrin repeat-containing domain"/>
    <property type="match status" value="1"/>
</dbReference>
<feature type="chain" id="PRO_5017482602" evidence="6">
    <location>
        <begin position="19"/>
        <end position="689"/>
    </location>
</feature>
<dbReference type="EMBL" id="QUTE01017732">
    <property type="protein sequence ID" value="RHY91895.1"/>
    <property type="molecule type" value="Genomic_DNA"/>
</dbReference>
<sequence>MRVWHAWMCAALASVAVAAPDVAFHKACASNDVKTVVSILKVAPGVLNEIGPEGGQTCLMRAVLFGAKGVVTYLLSSTNVDVTIGEKDGYTPLHGAGFQGRAEIAKILIAHGLDPLHQHEDGYAPIHRAAWGGERRHTETVYAFLNAGVPADLKAGDGRTALEMTHSPATVRVLTEHGASGGGLSKESFLGVGNTECIGSHLGYAALLCAIIVLLSFIMDVVIEFIRRKITCPQMMRVANRFFEELMVMGVISMCIFAFNTSGVINQLSFVVSGLNPSQLLHFQEFFHYVVFMTAVYYICIMVVLIVIATVVPRYLYDRQHPNDATRNDDTADDFPLESPSRYNASSQTNGGGGRMSHRRYQRQHSGYDFVNGSRMYYFLRQRYKREGWSFRFNLVKQFALWKSFEVLAYNVCQYRSGYLYKNPAEMQRIFNLSVRASHAVDFGRFNTLCTRNMLATLTKLHYSAFFILVLLVMATGLLHATSIYLYMAFAALLCAMNFVIMIKTLRILKGIVKDRLRIFSLDDIERMLPPSSTALVSPPRHAPRKPPSLKVVAQLVRALVRMQMSVLCHRQLHSHDARFWLRSPAFLLRLFQFATTGHAFYLVWLTLVVAHDPLVLPWMYFLMLTFPILSMLVITPLTMPSLVLVMSLTGFFVEQNPSPSHDDATTSFNLLSAKDRIRVARRYLSLNS</sequence>
<keyword evidence="2 3" id="KW-0040">ANK repeat</keyword>
<evidence type="ECO:0000256" key="3">
    <source>
        <dbReference type="PROSITE-ProRule" id="PRU00023"/>
    </source>
</evidence>
<feature type="transmembrane region" description="Helical" evidence="5">
    <location>
        <begin position="202"/>
        <end position="226"/>
    </location>
</feature>
<keyword evidence="5" id="KW-0812">Transmembrane</keyword>
<feature type="transmembrane region" description="Helical" evidence="5">
    <location>
        <begin position="485"/>
        <end position="506"/>
    </location>
</feature>
<feature type="repeat" description="ANK" evidence="3">
    <location>
        <begin position="88"/>
        <end position="120"/>
    </location>
</feature>
<dbReference type="Pfam" id="PF12796">
    <property type="entry name" value="Ank_2"/>
    <property type="match status" value="1"/>
</dbReference>
<dbReference type="PROSITE" id="PS50297">
    <property type="entry name" value="ANK_REP_REGION"/>
    <property type="match status" value="1"/>
</dbReference>
<keyword evidence="1" id="KW-0677">Repeat</keyword>
<evidence type="ECO:0000313" key="8">
    <source>
        <dbReference type="Proteomes" id="UP000266196"/>
    </source>
</evidence>
<dbReference type="VEuPathDB" id="FungiDB:H257_13879"/>
<keyword evidence="6" id="KW-0732">Signal</keyword>
<feature type="transmembrane region" description="Helical" evidence="5">
    <location>
        <begin position="620"/>
        <end position="646"/>
    </location>
</feature>
<dbReference type="PROSITE" id="PS50088">
    <property type="entry name" value="ANK_REPEAT"/>
    <property type="match status" value="1"/>
</dbReference>
<evidence type="ECO:0000256" key="2">
    <source>
        <dbReference type="ARBA" id="ARBA00023043"/>
    </source>
</evidence>
<dbReference type="AlphaFoldDB" id="A0A397EI35"/>
<evidence type="ECO:0000313" key="7">
    <source>
        <dbReference type="EMBL" id="RHY91895.1"/>
    </source>
</evidence>
<feature type="region of interest" description="Disordered" evidence="4">
    <location>
        <begin position="327"/>
        <end position="358"/>
    </location>
</feature>
<feature type="transmembrane region" description="Helical" evidence="5">
    <location>
        <begin position="461"/>
        <end position="479"/>
    </location>
</feature>
<dbReference type="InterPro" id="IPR036770">
    <property type="entry name" value="Ankyrin_rpt-contain_sf"/>
</dbReference>
<feature type="transmembrane region" description="Helical" evidence="5">
    <location>
        <begin position="587"/>
        <end position="608"/>
    </location>
</feature>
<feature type="transmembrane region" description="Helical" evidence="5">
    <location>
        <begin position="286"/>
        <end position="312"/>
    </location>
</feature>
<gene>
    <name evidence="7" type="ORF">DYB31_004008</name>
</gene>
<evidence type="ECO:0000256" key="1">
    <source>
        <dbReference type="ARBA" id="ARBA00022737"/>
    </source>
</evidence>
<dbReference type="PANTHER" id="PTHR24161:SF85">
    <property type="entry name" value="PALMITOYLTRANSFERASE HIP14"/>
    <property type="match status" value="1"/>
</dbReference>
<accession>A0A397EI35</accession>
<protein>
    <submittedName>
        <fullName evidence="7">Uncharacterized protein</fullName>
    </submittedName>
</protein>
<comment type="caution">
    <text evidence="7">The sequence shown here is derived from an EMBL/GenBank/DDBJ whole genome shotgun (WGS) entry which is preliminary data.</text>
</comment>
<evidence type="ECO:0000256" key="6">
    <source>
        <dbReference type="SAM" id="SignalP"/>
    </source>
</evidence>
<dbReference type="Proteomes" id="UP000266196">
    <property type="component" value="Unassembled WGS sequence"/>
</dbReference>
<dbReference type="PANTHER" id="PTHR24161">
    <property type="entry name" value="ANK_REP_REGION DOMAIN-CONTAINING PROTEIN-RELATED"/>
    <property type="match status" value="1"/>
</dbReference>
<name>A0A397EI35_APHAT</name>
<feature type="transmembrane region" description="Helical" evidence="5">
    <location>
        <begin position="246"/>
        <end position="266"/>
    </location>
</feature>
<dbReference type="SMART" id="SM00248">
    <property type="entry name" value="ANK"/>
    <property type="match status" value="3"/>
</dbReference>
<feature type="signal peptide" evidence="6">
    <location>
        <begin position="1"/>
        <end position="18"/>
    </location>
</feature>
<dbReference type="SUPFAM" id="SSF48403">
    <property type="entry name" value="Ankyrin repeat"/>
    <property type="match status" value="1"/>
</dbReference>